<dbReference type="AlphaFoldDB" id="A0A4S5E5C3"/>
<dbReference type="PRINTS" id="PR00080">
    <property type="entry name" value="SDRFAMILY"/>
</dbReference>
<dbReference type="InterPro" id="IPR036291">
    <property type="entry name" value="NAD(P)-bd_dom_sf"/>
</dbReference>
<protein>
    <submittedName>
        <fullName evidence="6">SDR family NAD(P)-dependent oxidoreductase</fullName>
    </submittedName>
</protein>
<dbReference type="Gene3D" id="3.40.50.720">
    <property type="entry name" value="NAD(P)-binding Rossmann-like Domain"/>
    <property type="match status" value="1"/>
</dbReference>
<dbReference type="GO" id="GO:0016020">
    <property type="term" value="C:membrane"/>
    <property type="evidence" value="ECO:0007669"/>
    <property type="project" value="TreeGrafter"/>
</dbReference>
<proteinExistence type="inferred from homology"/>
<evidence type="ECO:0000256" key="4">
    <source>
        <dbReference type="SAM" id="MobiDB-lite"/>
    </source>
</evidence>
<evidence type="ECO:0000313" key="7">
    <source>
        <dbReference type="Proteomes" id="UP000305233"/>
    </source>
</evidence>
<keyword evidence="2" id="KW-0560">Oxidoreductase</keyword>
<dbReference type="GO" id="GO:0016491">
    <property type="term" value="F:oxidoreductase activity"/>
    <property type="evidence" value="ECO:0007669"/>
    <property type="project" value="UniProtKB-KW"/>
</dbReference>
<accession>A0A4S5E5C3</accession>
<dbReference type="InterPro" id="IPR057326">
    <property type="entry name" value="KR_dom"/>
</dbReference>
<evidence type="ECO:0000313" key="6">
    <source>
        <dbReference type="EMBL" id="THJ66725.1"/>
    </source>
</evidence>
<dbReference type="OrthoDB" id="9797538at2"/>
<feature type="domain" description="Ketoreductase" evidence="5">
    <location>
        <begin position="3"/>
        <end position="204"/>
    </location>
</feature>
<evidence type="ECO:0000256" key="1">
    <source>
        <dbReference type="ARBA" id="ARBA00006484"/>
    </source>
</evidence>
<sequence length="276" mass="28942">MRETVLITGATSGIGAEFARQFAARGCDLVLVARAPGPLEETAETLRTQWGVAVQTIAADLLDDDGLARVLARLSGAGRPAAEGAAEPAAGHEGARHIDTGRPPVTVLVNNAGYGLVKPFADNTLDDEVRHLRIHVEVPLALTHAALQSMRIRGHGTIITIASVAGFTPRGTYGAAKAAMISFSRWANLTYGPGGIRITAVCPGFVHTEFHQRMGADKASVPGILWLDAGLVVREALRDTAAGKAVSVPSLRYKVLVALARVAPSSVVAKLARRGR</sequence>
<evidence type="ECO:0000256" key="2">
    <source>
        <dbReference type="ARBA" id="ARBA00023002"/>
    </source>
</evidence>
<comment type="similarity">
    <text evidence="1 3">Belongs to the short-chain dehydrogenases/reductases (SDR) family.</text>
</comment>
<dbReference type="RefSeq" id="WP_136453827.1">
    <property type="nucleotide sequence ID" value="NZ_SSWH01000005.1"/>
</dbReference>
<feature type="region of interest" description="Disordered" evidence="4">
    <location>
        <begin position="81"/>
        <end position="102"/>
    </location>
</feature>
<dbReference type="EMBL" id="SSWH01000005">
    <property type="protein sequence ID" value="THJ66725.1"/>
    <property type="molecule type" value="Genomic_DNA"/>
</dbReference>
<dbReference type="SUPFAM" id="SSF51735">
    <property type="entry name" value="NAD(P)-binding Rossmann-fold domains"/>
    <property type="match status" value="1"/>
</dbReference>
<comment type="caution">
    <text evidence="6">The sequence shown here is derived from an EMBL/GenBank/DDBJ whole genome shotgun (WGS) entry which is preliminary data.</text>
</comment>
<dbReference type="PRINTS" id="PR00081">
    <property type="entry name" value="GDHRDH"/>
</dbReference>
<gene>
    <name evidence="6" type="ORF">E8P82_07220</name>
</gene>
<organism evidence="6 7">
    <name type="scientific">Arthrobacter echini</name>
    <dbReference type="NCBI Taxonomy" id="1529066"/>
    <lineage>
        <taxon>Bacteria</taxon>
        <taxon>Bacillati</taxon>
        <taxon>Actinomycetota</taxon>
        <taxon>Actinomycetes</taxon>
        <taxon>Micrococcales</taxon>
        <taxon>Micrococcaceae</taxon>
        <taxon>Arthrobacter</taxon>
    </lineage>
</organism>
<dbReference type="InterPro" id="IPR002347">
    <property type="entry name" value="SDR_fam"/>
</dbReference>
<dbReference type="Proteomes" id="UP000305233">
    <property type="component" value="Unassembled WGS sequence"/>
</dbReference>
<dbReference type="PIRSF" id="PIRSF000126">
    <property type="entry name" value="11-beta-HSD1"/>
    <property type="match status" value="1"/>
</dbReference>
<dbReference type="CDD" id="cd05233">
    <property type="entry name" value="SDR_c"/>
    <property type="match status" value="1"/>
</dbReference>
<dbReference type="PANTHER" id="PTHR44196">
    <property type="entry name" value="DEHYDROGENASE/REDUCTASE SDR FAMILY MEMBER 7B"/>
    <property type="match status" value="1"/>
</dbReference>
<dbReference type="SMART" id="SM00822">
    <property type="entry name" value="PKS_KR"/>
    <property type="match status" value="1"/>
</dbReference>
<evidence type="ECO:0000256" key="3">
    <source>
        <dbReference type="RuleBase" id="RU000363"/>
    </source>
</evidence>
<dbReference type="Pfam" id="PF00106">
    <property type="entry name" value="adh_short"/>
    <property type="match status" value="2"/>
</dbReference>
<dbReference type="PANTHER" id="PTHR44196:SF1">
    <property type="entry name" value="DEHYDROGENASE_REDUCTASE SDR FAMILY MEMBER 7B"/>
    <property type="match status" value="1"/>
</dbReference>
<name>A0A4S5E5C3_9MICC</name>
<reference evidence="6 7" key="1">
    <citation type="submission" date="2019-04" db="EMBL/GenBank/DDBJ databases">
        <authorList>
            <person name="Liu Q."/>
            <person name="Xin Y.-H."/>
        </authorList>
    </citation>
    <scope>NUCLEOTIDE SEQUENCE [LARGE SCALE GENOMIC DNA]</scope>
    <source>
        <strain evidence="6 7">AM23</strain>
    </source>
</reference>
<keyword evidence="7" id="KW-1185">Reference proteome</keyword>
<evidence type="ECO:0000259" key="5">
    <source>
        <dbReference type="SMART" id="SM00822"/>
    </source>
</evidence>
<feature type="compositionally biased region" description="Low complexity" evidence="4">
    <location>
        <begin position="81"/>
        <end position="92"/>
    </location>
</feature>